<dbReference type="Proteomes" id="UP000011116">
    <property type="component" value="Chromosome 1H"/>
</dbReference>
<accession>F2CSA5</accession>
<organism evidence="2">
    <name type="scientific">Hordeum vulgare subsp. vulgare</name>
    <name type="common">Domesticated barley</name>
    <dbReference type="NCBI Taxonomy" id="112509"/>
    <lineage>
        <taxon>Eukaryota</taxon>
        <taxon>Viridiplantae</taxon>
        <taxon>Streptophyta</taxon>
        <taxon>Embryophyta</taxon>
        <taxon>Tracheophyta</taxon>
        <taxon>Spermatophyta</taxon>
        <taxon>Magnoliopsida</taxon>
        <taxon>Liliopsida</taxon>
        <taxon>Poales</taxon>
        <taxon>Poaceae</taxon>
        <taxon>BOP clade</taxon>
        <taxon>Pooideae</taxon>
        <taxon>Triticodae</taxon>
        <taxon>Triticeae</taxon>
        <taxon>Hordeinae</taxon>
        <taxon>Hordeum</taxon>
    </lineage>
</organism>
<feature type="region of interest" description="Disordered" evidence="1">
    <location>
        <begin position="153"/>
        <end position="181"/>
    </location>
</feature>
<name>F2CSA5_HORVV</name>
<dbReference type="EMBL" id="AK358084">
    <property type="protein sequence ID" value="BAJ89298.1"/>
    <property type="molecule type" value="mRNA"/>
</dbReference>
<dbReference type="PANTHER" id="PTHR35123:SF8">
    <property type="entry name" value="OS05G0383200 PROTEIN"/>
    <property type="match status" value="1"/>
</dbReference>
<dbReference type="PANTHER" id="PTHR35123">
    <property type="entry name" value="OS07G0633900 PROTEIN-RELATED"/>
    <property type="match status" value="1"/>
</dbReference>
<reference evidence="4" key="4">
    <citation type="submission" date="2022-01" db="UniProtKB">
        <authorList>
            <consortium name="EnsemblPlants"/>
        </authorList>
    </citation>
    <scope>IDENTIFICATION</scope>
    <source>
        <strain evidence="4">subsp. vulgare</strain>
    </source>
</reference>
<reference evidence="2" key="1">
    <citation type="journal article" date="2011" name="Plant Physiol.">
        <title>Comprehensive sequence analysis of 24,783 barley full-length cDNAs derived from 12 clone libraries.</title>
        <authorList>
            <person name="Matsumoto T."/>
            <person name="Tanaka T."/>
            <person name="Sakai H."/>
            <person name="Amano N."/>
            <person name="Kanamori H."/>
            <person name="Kurita K."/>
            <person name="Kikuta A."/>
            <person name="Kamiya K."/>
            <person name="Yamamoto M."/>
            <person name="Ikawa H."/>
            <person name="Fujii N."/>
            <person name="Hori K."/>
            <person name="Itoh T."/>
            <person name="Sato K."/>
        </authorList>
    </citation>
    <scope>NUCLEOTIDE SEQUENCE</scope>
    <source>
        <tissue evidence="2">Shoot</tissue>
        <tissue evidence="3">Shoot and root</tissue>
    </source>
</reference>
<dbReference type="GeneID" id="123411963"/>
<evidence type="ECO:0000313" key="2">
    <source>
        <dbReference type="EMBL" id="BAJ85726.1"/>
    </source>
</evidence>
<dbReference type="EMBL" id="AK354507">
    <property type="protein sequence ID" value="BAJ85726.1"/>
    <property type="molecule type" value="mRNA"/>
</dbReference>
<dbReference type="Gramene" id="HORVU.MOREX.r3.1HG0059080.1">
    <property type="protein sequence ID" value="HORVU.MOREX.r3.1HG0059080.1.CDS1"/>
    <property type="gene ID" value="HORVU.MOREX.r3.1HG0059080"/>
</dbReference>
<protein>
    <submittedName>
        <fullName evidence="2">Predicted protein</fullName>
    </submittedName>
</protein>
<proteinExistence type="evidence at transcript level"/>
<dbReference type="OrthoDB" id="693585at2759"/>
<evidence type="ECO:0000256" key="1">
    <source>
        <dbReference type="SAM" id="MobiDB-lite"/>
    </source>
</evidence>
<evidence type="ECO:0000313" key="5">
    <source>
        <dbReference type="Proteomes" id="UP000011116"/>
    </source>
</evidence>
<gene>
    <name evidence="4" type="primary">LOC123411963</name>
</gene>
<dbReference type="KEGG" id="hvg:123411963"/>
<feature type="compositionally biased region" description="Gly residues" evidence="1">
    <location>
        <begin position="1"/>
        <end position="15"/>
    </location>
</feature>
<dbReference type="AlphaFoldDB" id="F2CSA5"/>
<dbReference type="ExpressionAtlas" id="F2CSA5">
    <property type="expression patterns" value="baseline"/>
</dbReference>
<keyword evidence="5" id="KW-1185">Reference proteome</keyword>
<sequence length="181" mass="18886">MRQGRANGGADGELGGADAAAGPVGALRRQRPSQSHPSSSSSRGGEAAEGGGRKQGRRESKRREEVLRAIRDRLPPPPACWGNVSVVQERRGRRERPGGAVGVEEEGRSGAGTAALPAWCCLCPQGDCSLQPNPSANGKEDPGLRSLIERNDFYSDDCNPHAAAAKDDDDDGSASPAADFD</sequence>
<dbReference type="Gramene" id="HORVU.MOREX.r2.1HG0046800.1">
    <property type="protein sequence ID" value="HORVU.MOREX.r2.1HG0046800.1.CDS.1"/>
    <property type="gene ID" value="HORVU.MOREX.r2.1HG0046800"/>
</dbReference>
<feature type="compositionally biased region" description="Basic and acidic residues" evidence="1">
    <location>
        <begin position="57"/>
        <end position="74"/>
    </location>
</feature>
<evidence type="ECO:0000313" key="4">
    <source>
        <dbReference type="EnsemblPlants" id="HORVU.MOREX.r3.1HG0059080.1.CDS1"/>
    </source>
</evidence>
<evidence type="ECO:0000313" key="3">
    <source>
        <dbReference type="EMBL" id="BAJ97571.1"/>
    </source>
</evidence>
<reference evidence="4" key="3">
    <citation type="submission" date="2020-10" db="EMBL/GenBank/DDBJ databases">
        <authorList>
            <person name="Scholz U."/>
            <person name="Mascher M."/>
            <person name="Fiebig A."/>
        </authorList>
    </citation>
    <scope>NUCLEOTIDE SEQUENCE [LARGE SCALE GENOMIC DNA]</scope>
    <source>
        <strain evidence="4">cv. Morex</strain>
    </source>
</reference>
<feature type="compositionally biased region" description="Basic and acidic residues" evidence="1">
    <location>
        <begin position="88"/>
        <end position="97"/>
    </location>
</feature>
<dbReference type="RefSeq" id="XP_044960861.1">
    <property type="nucleotide sequence ID" value="XM_045104926.1"/>
</dbReference>
<feature type="region of interest" description="Disordered" evidence="1">
    <location>
        <begin position="1"/>
        <end position="110"/>
    </location>
</feature>
<dbReference type="EMBL" id="AK366368">
    <property type="protein sequence ID" value="BAJ97571.1"/>
    <property type="molecule type" value="mRNA"/>
</dbReference>
<dbReference type="PaxDb" id="4513-MLOC_38714.4"/>
<dbReference type="EnsemblPlants" id="HORVU.MOREX.r3.1HG0059080.1">
    <property type="protein sequence ID" value="HORVU.MOREX.r3.1HG0059080.1.CDS1"/>
    <property type="gene ID" value="HORVU.MOREX.r3.1HG0059080"/>
</dbReference>
<reference evidence="5" key="2">
    <citation type="journal article" date="2012" name="Nature">
        <title>A physical, genetic and functional sequence assembly of the barley genome.</title>
        <authorList>
            <consortium name="The International Barley Genome Sequencing Consortium"/>
            <person name="Mayer K.F."/>
            <person name="Waugh R."/>
            <person name="Brown J.W."/>
            <person name="Schulman A."/>
            <person name="Langridge P."/>
            <person name="Platzer M."/>
            <person name="Fincher G.B."/>
            <person name="Muehlbauer G.J."/>
            <person name="Sato K."/>
            <person name="Close T.J."/>
            <person name="Wise R.P."/>
            <person name="Stein N."/>
        </authorList>
    </citation>
    <scope>NUCLEOTIDE SEQUENCE [LARGE SCALE GENOMIC DNA]</scope>
    <source>
        <strain evidence="5">cv. Morex</strain>
    </source>
</reference>
<dbReference type="eggNOG" id="ENOG502R3JW">
    <property type="taxonomic scope" value="Eukaryota"/>
</dbReference>
<feature type="compositionally biased region" description="Low complexity" evidence="1">
    <location>
        <begin position="16"/>
        <end position="45"/>
    </location>
</feature>